<feature type="compositionally biased region" description="Low complexity" evidence="1">
    <location>
        <begin position="696"/>
        <end position="708"/>
    </location>
</feature>
<evidence type="ECO:0000313" key="3">
    <source>
        <dbReference type="Proteomes" id="UP001190700"/>
    </source>
</evidence>
<proteinExistence type="predicted"/>
<evidence type="ECO:0000256" key="1">
    <source>
        <dbReference type="SAM" id="MobiDB-lite"/>
    </source>
</evidence>
<sequence>MHVVPPPMSCGSNGDCVLVDLKKACLLVWAACCMATLRMVQNQCERHGCTIEDLVNLLDCWTAAMEELESPSPADSAMMTKRCEAVALGNREENVRSSWERVQSFCKLHRITLREGVDPTALGDACELRIRVCHQKIEDCKAECARILETIVCVKDCPRCSSLFTKATDRAVANFLTPSSLLSTREWDPRVERDERCLRPGARYSVKVDWERAKAEYPGIWGKVLEHHHVSMQKAVRVSGVGQFLLSPAVLLRNLGSWVQMWHTDLLLRSGEEAVFPTQFSSGMFLDEQSYTELLPDSVDGRHWQRCEDGAFHFTLDHAASGFPSATPLRGVRFAGPPGSVIVWPGDRTVHRGLCPVGEVPGGGRGLRTAATMSAILYGAISTEAGVPATHDEIRAEPLGTLSQYGMPWHMQCLACGDAIRFGGSYGSLPEVWSCDLCVKADFECDPLQGTSLQQPGLVMCGPCYDWRNQHAVGAPRVVHPLHLSSPCPNFENMEGWSKLPPPEARLHATLKMSDLVLAWEVLEAFVGKEAWDARPEAEKEELARITWRDGQRVDPPRVPARVGPLTFDGSADTKRTDTCLLYQRMGVHCPGLRSLVFGILKACRASNLAMVMDRAIPTRNVGHLFHSSGGAVKVNNQLAAVLADRGRLTMKFALGVAVKLTHNFNGEFPNFSGPEDAKRGPVCTPCMDPDRTGADDAATATSPTGTAEAQPRVGPSPQTPTATADSAAAEPMDTQADPNAATPASPDDAATATSPTGTAESQPRVGPSPQLPTATADSAAAEPMDTQADPNAATPASPDDAATATSPTGTAAAQPRVGPSPQTPMATADSAAAEPMDTQADPNAVTPTSPGACQPAHRRLLVNVQAAPTDRLVTMADVQAYLRTAGLRAVDVVGDGNCWLHCVGWHLPQAEGAKVLAEGGKVRVQNCRQAIQAFYEMHPEYYNFDMAETRGQQNANGDMHYVSLSKILAQKQQYDEPQFWHIIANMTGRVIQLYISWPLAGMNWPLDSGPTPEDFPNNAPFAMEFICPHEGVVLTSREPLRLWKLLEHPYCAGHYMRILPDNE</sequence>
<dbReference type="EMBL" id="LGRX02000508">
    <property type="protein sequence ID" value="KAK3288346.1"/>
    <property type="molecule type" value="Genomic_DNA"/>
</dbReference>
<evidence type="ECO:0008006" key="4">
    <source>
        <dbReference type="Google" id="ProtNLM"/>
    </source>
</evidence>
<feature type="compositionally biased region" description="Low complexity" evidence="1">
    <location>
        <begin position="737"/>
        <end position="760"/>
    </location>
</feature>
<protein>
    <recommendedName>
        <fullName evidence="4">OTU domain-containing protein</fullName>
    </recommendedName>
</protein>
<reference evidence="2 3" key="1">
    <citation type="journal article" date="2015" name="Genome Biol. Evol.">
        <title>Comparative Genomics of a Bacterivorous Green Alga Reveals Evolutionary Causalities and Consequences of Phago-Mixotrophic Mode of Nutrition.</title>
        <authorList>
            <person name="Burns J.A."/>
            <person name="Paasch A."/>
            <person name="Narechania A."/>
            <person name="Kim E."/>
        </authorList>
    </citation>
    <scope>NUCLEOTIDE SEQUENCE [LARGE SCALE GENOMIC DNA]</scope>
    <source>
        <strain evidence="2 3">PLY_AMNH</strain>
    </source>
</reference>
<gene>
    <name evidence="2" type="ORF">CYMTET_4170</name>
</gene>
<dbReference type="Proteomes" id="UP001190700">
    <property type="component" value="Unassembled WGS sequence"/>
</dbReference>
<accession>A0AAE0LK43</accession>
<feature type="compositionally biased region" description="Low complexity" evidence="1">
    <location>
        <begin position="789"/>
        <end position="816"/>
    </location>
</feature>
<feature type="region of interest" description="Disordered" evidence="1">
    <location>
        <begin position="671"/>
        <end position="854"/>
    </location>
</feature>
<dbReference type="AlphaFoldDB" id="A0AAE0LK43"/>
<keyword evidence="3" id="KW-1185">Reference proteome</keyword>
<name>A0AAE0LK43_9CHLO</name>
<organism evidence="2 3">
    <name type="scientific">Cymbomonas tetramitiformis</name>
    <dbReference type="NCBI Taxonomy" id="36881"/>
    <lineage>
        <taxon>Eukaryota</taxon>
        <taxon>Viridiplantae</taxon>
        <taxon>Chlorophyta</taxon>
        <taxon>Pyramimonadophyceae</taxon>
        <taxon>Pyramimonadales</taxon>
        <taxon>Pyramimonadaceae</taxon>
        <taxon>Cymbomonas</taxon>
    </lineage>
</organism>
<comment type="caution">
    <text evidence="2">The sequence shown here is derived from an EMBL/GenBank/DDBJ whole genome shotgun (WGS) entry which is preliminary data.</text>
</comment>
<evidence type="ECO:0000313" key="2">
    <source>
        <dbReference type="EMBL" id="KAK3288346.1"/>
    </source>
</evidence>